<sequence>MLAPTPTITAIVAGLAARQATPVTLTANLPLTTIYTANSTCLTRPYGILADGTISGQPSAFRDYSLAEAACYPTSMFSLQYSTNLFYSPGVCPSGWGKASQQVPVPATSASTTVTLAWCCPSSMAFSNDGTYAYCSTLEYTAAVSRLPSLSPTSWACSGLSRWRGEVWT</sequence>
<accession>M2N9X2</accession>
<dbReference type="GeneID" id="19114910"/>
<dbReference type="HOGENOM" id="CLU_1578226_0_0_1"/>
<dbReference type="Proteomes" id="UP000011761">
    <property type="component" value="Unassembled WGS sequence"/>
</dbReference>
<dbReference type="EMBL" id="KB445556">
    <property type="protein sequence ID" value="EMC95640.1"/>
    <property type="molecule type" value="Genomic_DNA"/>
</dbReference>
<keyword evidence="2" id="KW-1185">Reference proteome</keyword>
<dbReference type="AlphaFoldDB" id="M2N9X2"/>
<name>M2N9X2_BAUPA</name>
<gene>
    <name evidence="1" type="ORF">BAUCODRAFT_497660</name>
</gene>
<organism evidence="1 2">
    <name type="scientific">Baudoinia panamericana (strain UAMH 10762)</name>
    <name type="common">Angels' share fungus</name>
    <name type="synonym">Baudoinia compniacensis (strain UAMH 10762)</name>
    <dbReference type="NCBI Taxonomy" id="717646"/>
    <lineage>
        <taxon>Eukaryota</taxon>
        <taxon>Fungi</taxon>
        <taxon>Dikarya</taxon>
        <taxon>Ascomycota</taxon>
        <taxon>Pezizomycotina</taxon>
        <taxon>Dothideomycetes</taxon>
        <taxon>Dothideomycetidae</taxon>
        <taxon>Mycosphaerellales</taxon>
        <taxon>Teratosphaeriaceae</taxon>
        <taxon>Baudoinia</taxon>
    </lineage>
</organism>
<reference evidence="1 2" key="1">
    <citation type="journal article" date="2012" name="PLoS Pathog.">
        <title>Diverse lifestyles and strategies of plant pathogenesis encoded in the genomes of eighteen Dothideomycetes fungi.</title>
        <authorList>
            <person name="Ohm R.A."/>
            <person name="Feau N."/>
            <person name="Henrissat B."/>
            <person name="Schoch C.L."/>
            <person name="Horwitz B.A."/>
            <person name="Barry K.W."/>
            <person name="Condon B.J."/>
            <person name="Copeland A.C."/>
            <person name="Dhillon B."/>
            <person name="Glaser F."/>
            <person name="Hesse C.N."/>
            <person name="Kosti I."/>
            <person name="LaButti K."/>
            <person name="Lindquist E.A."/>
            <person name="Lucas S."/>
            <person name="Salamov A.A."/>
            <person name="Bradshaw R.E."/>
            <person name="Ciuffetti L."/>
            <person name="Hamelin R.C."/>
            <person name="Kema G.H.J."/>
            <person name="Lawrence C."/>
            <person name="Scott J.A."/>
            <person name="Spatafora J.W."/>
            <person name="Turgeon B.G."/>
            <person name="de Wit P.J.G.M."/>
            <person name="Zhong S."/>
            <person name="Goodwin S.B."/>
            <person name="Grigoriev I.V."/>
        </authorList>
    </citation>
    <scope>NUCLEOTIDE SEQUENCE [LARGE SCALE GENOMIC DNA]</scope>
    <source>
        <strain evidence="1 2">UAMH 10762</strain>
    </source>
</reference>
<evidence type="ECO:0000313" key="1">
    <source>
        <dbReference type="EMBL" id="EMC95640.1"/>
    </source>
</evidence>
<dbReference type="RefSeq" id="XP_007677079.1">
    <property type="nucleotide sequence ID" value="XM_007678889.1"/>
</dbReference>
<proteinExistence type="predicted"/>
<dbReference type="KEGG" id="bcom:BAUCODRAFT_497660"/>
<dbReference type="OrthoDB" id="4770059at2759"/>
<evidence type="ECO:0000313" key="2">
    <source>
        <dbReference type="Proteomes" id="UP000011761"/>
    </source>
</evidence>
<protein>
    <submittedName>
        <fullName evidence="1">Uncharacterized protein</fullName>
    </submittedName>
</protein>